<dbReference type="InterPro" id="IPR036291">
    <property type="entry name" value="NAD(P)-bd_dom_sf"/>
</dbReference>
<dbReference type="EMBL" id="VNJI01000041">
    <property type="protein sequence ID" value="TVY07224.1"/>
    <property type="molecule type" value="Genomic_DNA"/>
</dbReference>
<dbReference type="InterPro" id="IPR002347">
    <property type="entry name" value="SDR_fam"/>
</dbReference>
<dbReference type="OrthoDB" id="9808814at2"/>
<dbReference type="Pfam" id="PF13561">
    <property type="entry name" value="adh_short_C2"/>
    <property type="match status" value="1"/>
</dbReference>
<evidence type="ECO:0000313" key="2">
    <source>
        <dbReference type="EMBL" id="TVY07224.1"/>
    </source>
</evidence>
<dbReference type="RefSeq" id="WP_144852377.1">
    <property type="nucleotide sequence ID" value="NZ_VNJI01000041.1"/>
</dbReference>
<gene>
    <name evidence="2" type="ORF">FPZ49_25300</name>
</gene>
<comment type="similarity">
    <text evidence="1">Belongs to the short-chain dehydrogenases/reductases (SDR) family.</text>
</comment>
<comment type="caution">
    <text evidence="2">The sequence shown here is derived from an EMBL/GenBank/DDBJ whole genome shotgun (WGS) entry which is preliminary data.</text>
</comment>
<organism evidence="2 3">
    <name type="scientific">Paenibacillus cremeus</name>
    <dbReference type="NCBI Taxonomy" id="2163881"/>
    <lineage>
        <taxon>Bacteria</taxon>
        <taxon>Bacillati</taxon>
        <taxon>Bacillota</taxon>
        <taxon>Bacilli</taxon>
        <taxon>Bacillales</taxon>
        <taxon>Paenibacillaceae</taxon>
        <taxon>Paenibacillus</taxon>
    </lineage>
</organism>
<accession>A0A559K518</accession>
<evidence type="ECO:0000256" key="1">
    <source>
        <dbReference type="ARBA" id="ARBA00006484"/>
    </source>
</evidence>
<dbReference type="PRINTS" id="PR00081">
    <property type="entry name" value="GDHRDH"/>
</dbReference>
<dbReference type="PROSITE" id="PS00061">
    <property type="entry name" value="ADH_SHORT"/>
    <property type="match status" value="1"/>
</dbReference>
<dbReference type="GO" id="GO:0032787">
    <property type="term" value="P:monocarboxylic acid metabolic process"/>
    <property type="evidence" value="ECO:0007669"/>
    <property type="project" value="UniProtKB-ARBA"/>
</dbReference>
<sequence>MNLGIKDKNVLVVGASKGIGRSIAISFAQEGARVTTISRSEELLVQLNEELKQTVDKDHAYYVADIMELNANQLARKLLKERGVFDIVVHNVGGSLVSRNALGTLDEWQYAWKFNAGVAIDMNNVLIQPMIDKGWGRVIHISSISAVMLRGNPLYASAKAFLNAYVTTVGRTIAATGVVMSAVMPGAVTFPGSYWDKFIVADPARCEDFLKHHQAANRFGAPKEIADVVLFMASEQASFMQAALVPVDGANM</sequence>
<dbReference type="InterPro" id="IPR050259">
    <property type="entry name" value="SDR"/>
</dbReference>
<dbReference type="PANTHER" id="PTHR42879">
    <property type="entry name" value="3-OXOACYL-(ACYL-CARRIER-PROTEIN) REDUCTASE"/>
    <property type="match status" value="1"/>
</dbReference>
<evidence type="ECO:0000313" key="3">
    <source>
        <dbReference type="Proteomes" id="UP000317036"/>
    </source>
</evidence>
<dbReference type="SUPFAM" id="SSF51735">
    <property type="entry name" value="NAD(P)-binding Rossmann-fold domains"/>
    <property type="match status" value="1"/>
</dbReference>
<proteinExistence type="inferred from homology"/>
<protein>
    <submittedName>
        <fullName evidence="2">SDR family oxidoreductase</fullName>
    </submittedName>
</protein>
<keyword evidence="3" id="KW-1185">Reference proteome</keyword>
<dbReference type="Proteomes" id="UP000317036">
    <property type="component" value="Unassembled WGS sequence"/>
</dbReference>
<dbReference type="InterPro" id="IPR020904">
    <property type="entry name" value="Sc_DH/Rdtase_CS"/>
</dbReference>
<name>A0A559K518_9BACL</name>
<dbReference type="AlphaFoldDB" id="A0A559K518"/>
<reference evidence="2 3" key="1">
    <citation type="submission" date="2019-07" db="EMBL/GenBank/DDBJ databases">
        <authorList>
            <person name="Kim J."/>
        </authorList>
    </citation>
    <scope>NUCLEOTIDE SEQUENCE [LARGE SCALE GENOMIC DNA]</scope>
    <source>
        <strain evidence="2 3">JC52</strain>
    </source>
</reference>
<dbReference type="Gene3D" id="3.40.50.720">
    <property type="entry name" value="NAD(P)-binding Rossmann-like Domain"/>
    <property type="match status" value="1"/>
</dbReference>